<reference evidence="1" key="1">
    <citation type="submission" date="2023-09" db="EMBL/GenBank/DDBJ databases">
        <title>Vallitalea sediminicola and Vallitalea maricola sp. nov., anaerobic bacteria isolated from marine sediment.</title>
        <authorList>
            <person name="Hirano S."/>
            <person name="Maeda A."/>
            <person name="Terahara T."/>
            <person name="Mori K."/>
            <person name="Hamada M."/>
            <person name="Matsumoto R."/>
            <person name="Kobayashi T."/>
        </authorList>
    </citation>
    <scope>NUCLEOTIDE SEQUENCE</scope>
    <source>
        <strain evidence="1">AN17-2</strain>
    </source>
</reference>
<evidence type="ECO:0000313" key="1">
    <source>
        <dbReference type="EMBL" id="GMQ64035.1"/>
    </source>
</evidence>
<gene>
    <name evidence="1" type="ORF">AN2V17_32720</name>
</gene>
<evidence type="ECO:0000313" key="2">
    <source>
        <dbReference type="Proteomes" id="UP001374599"/>
    </source>
</evidence>
<comment type="caution">
    <text evidence="1">The sequence shown here is derived from an EMBL/GenBank/DDBJ whole genome shotgun (WGS) entry which is preliminary data.</text>
</comment>
<proteinExistence type="predicted"/>
<accession>A0ACB5UMF0</accession>
<sequence>MLIPGQIISLATFPGVIVHEMAHQFFCRISRVAVFDVCYFRFANPCGYVVHEEPKKVYQHVLISVGPFIINTILAALIAMSAAIPVLRFNSGDLLDFFLIWLGISIAMHAFPSRGDANNIWELIKSKDTNWLTKILCFPIVVLIYIGALGSVVWLDLLYGMAIALLIPNLLMKILA</sequence>
<organism evidence="1 2">
    <name type="scientific">Vallitalea maricola</name>
    <dbReference type="NCBI Taxonomy" id="3074433"/>
    <lineage>
        <taxon>Bacteria</taxon>
        <taxon>Bacillati</taxon>
        <taxon>Bacillota</taxon>
        <taxon>Clostridia</taxon>
        <taxon>Lachnospirales</taxon>
        <taxon>Vallitaleaceae</taxon>
        <taxon>Vallitalea</taxon>
    </lineage>
</organism>
<name>A0ACB5UMF0_9FIRM</name>
<dbReference type="Proteomes" id="UP001374599">
    <property type="component" value="Unassembled WGS sequence"/>
</dbReference>
<dbReference type="EMBL" id="BTPU01000060">
    <property type="protein sequence ID" value="GMQ64035.1"/>
    <property type="molecule type" value="Genomic_DNA"/>
</dbReference>
<keyword evidence="2" id="KW-1185">Reference proteome</keyword>
<protein>
    <submittedName>
        <fullName evidence="1">Uncharacterized protein</fullName>
    </submittedName>
</protein>